<dbReference type="EMBL" id="CM020620">
    <property type="protein sequence ID" value="KAK1869973.1"/>
    <property type="molecule type" value="Genomic_DNA"/>
</dbReference>
<dbReference type="Proteomes" id="UP000798662">
    <property type="component" value="Chromosome 3"/>
</dbReference>
<evidence type="ECO:0000313" key="1">
    <source>
        <dbReference type="EMBL" id="KAK1869973.1"/>
    </source>
</evidence>
<keyword evidence="2" id="KW-1185">Reference proteome</keyword>
<comment type="caution">
    <text evidence="1">The sequence shown here is derived from an EMBL/GenBank/DDBJ whole genome shotgun (WGS) entry which is preliminary data.</text>
</comment>
<proteinExistence type="predicted"/>
<accession>A0ACC3CJH9</accession>
<evidence type="ECO:0000313" key="2">
    <source>
        <dbReference type="Proteomes" id="UP000798662"/>
    </source>
</evidence>
<name>A0ACC3CJH9_PYRYE</name>
<organism evidence="1 2">
    <name type="scientific">Pyropia yezoensis</name>
    <name type="common">Susabi-nori</name>
    <name type="synonym">Porphyra yezoensis</name>
    <dbReference type="NCBI Taxonomy" id="2788"/>
    <lineage>
        <taxon>Eukaryota</taxon>
        <taxon>Rhodophyta</taxon>
        <taxon>Bangiophyceae</taxon>
        <taxon>Bangiales</taxon>
        <taxon>Bangiaceae</taxon>
        <taxon>Pyropia</taxon>
    </lineage>
</organism>
<protein>
    <submittedName>
        <fullName evidence="1">Uncharacterized protein</fullName>
    </submittedName>
</protein>
<gene>
    <name evidence="1" type="ORF">I4F81_012438</name>
</gene>
<sequence>MDVDVVDVSVPFLFGLDALDANEMYVNTVTNELVCVAYKLSVPVTRKYGHVFLEWSRDTLYTMVEAERLHRHFCHPAPERLFAVLRQANDPHANKETLSRLEEVTATCATCQRLAKEPTRFRVALPAEDIVFNRTVLVNLMWLESEPVLHVVDKDTGFNADAFMRDGETADAAWSLYLRIWVYPYAGHPDAMHMDQGPQLTSAKWRALLQAVGTKHIESGIESHNALGSGERYHAFLRQIYRRVRADHPMLAAEHALSLAVSAMNNTAGPAGLVPTLLVFGIVPRTPISPVDLPAQKVRLEAMRTARDEMRRTVARARLRAALRMRVPRVADADVAAGMAVLVFREKPINSWVGPYTVIKADGKLVWIDVDGTAKLFSVDKVKQYRHSAVPGAKGGESDQISPDGSDNAAPPRPEDGELSAREVGDEELDQLMDAKRTGDQLLCDFCIGLHTFSETAPPSEHIFSPSGMLITELAPFLLPSFRYPLVMDSMANKAHELRDSATAAAADVGARISDTLHNAADAVDNAAPDTPVTATAPTATTTTAAAPVSTPTLPVVGSALGGPVATHTAPTPPVGDVSAGSGVHGGSTAAALLGDTVSPSEAAADLSTPEAKEAKVRVNAAAKAALGKVAGGVSAAADGIASAAETVEAKAADVSARADAQASEHAGAARQVDAKADTMAAEAASSGEAVAVKAQAQADELAAKAQSAADTAADKVEDAAQAVKETVTADVAVDRTASASVPAGAQITSISDAVAATEAAEEGKKL</sequence>
<reference evidence="1" key="1">
    <citation type="submission" date="2019-11" db="EMBL/GenBank/DDBJ databases">
        <title>Nori genome reveals adaptations in red seaweeds to the harsh intertidal environment.</title>
        <authorList>
            <person name="Wang D."/>
            <person name="Mao Y."/>
        </authorList>
    </citation>
    <scope>NUCLEOTIDE SEQUENCE</scope>
    <source>
        <tissue evidence="1">Gametophyte</tissue>
    </source>
</reference>